<dbReference type="CDD" id="cd09757">
    <property type="entry name" value="Cas8c_I-C"/>
    <property type="match status" value="1"/>
</dbReference>
<dbReference type="NCBIfam" id="TIGR01863">
    <property type="entry name" value="cas_Csd1"/>
    <property type="match status" value="1"/>
</dbReference>
<gene>
    <name evidence="1" type="ORF">SAMN05216406_1277</name>
</gene>
<dbReference type="RefSeq" id="WP_062559737.1">
    <property type="nucleotide sequence ID" value="NZ_CP013341.1"/>
</dbReference>
<accession>A0A1H2G2H3</accession>
<protein>
    <submittedName>
        <fullName evidence="1">CRISPR-associated protein, Csd1 family</fullName>
    </submittedName>
</protein>
<evidence type="ECO:0000313" key="2">
    <source>
        <dbReference type="Proteomes" id="UP000182882"/>
    </source>
</evidence>
<name>A0A1H2G2H3_9PROT</name>
<dbReference type="KEGG" id="nur:ATY38_13435"/>
<sequence length="626" mass="69848">MILSSLAQYYQRLADMPDAITGLARVPSYGFSDEKISYVLVLSRDGQLLDVQNHMDTSGKKPQPKLVSVPRPEKRTFGIKSNFLWDKTAYVLGVEGNKDKATAQQNPWIVAEKNFDAFKQLHLAALGDVDDAGLKALKVFLQNWHPEHFNQPPCSTEMIDTNLVFKLDGETQFLHQGTAAKNLWARMVAPEEIAVNGQCLLTGESLPIARLHPSIKGGYLTDYGGQSGGCSIVSFNKESFTSFGKEKGGNAPVSEWATFAYTTALNYLLRRKIDKDHSQGNCLSVGDSSTVFWAVASDGDIAHEEELVFANLLIPPSVDDGQETTQIAPLLIKIAQGRPLNEFAPNINPETRFFVLGLTPNVARLSIRYWLDTTFGYLANNICEHYHDLLINPLPWREPPSIWRLLIQTVAHRKNADGSIKKPEYKHVPPQLAGELMRAIITGQSYPRMLLAQLIQRIRSDGDISGIRVAMIKAIIQRDFRKGLIQEEVPMSLDLNITHIAYRLGRLFAAIERIQEAALGRDLNSTVTDKYYGTASTVPFSVFPRLLSGSQNHLTKLRKDKPGYAVNLKKDLAEIIAGIENSFPRHLSVEEQGRFAIGYYHQKQSYFESSKKTDAVADESNESTNN</sequence>
<dbReference type="EMBL" id="FNLN01000027">
    <property type="protein sequence ID" value="SDU13468.1"/>
    <property type="molecule type" value="Genomic_DNA"/>
</dbReference>
<proteinExistence type="predicted"/>
<dbReference type="Proteomes" id="UP000182882">
    <property type="component" value="Unassembled WGS sequence"/>
</dbReference>
<dbReference type="Pfam" id="PF09709">
    <property type="entry name" value="Cas_Csd1"/>
    <property type="match status" value="1"/>
</dbReference>
<organism evidence="1 2">
    <name type="scientific">Nitrosomonas ureae</name>
    <dbReference type="NCBI Taxonomy" id="44577"/>
    <lineage>
        <taxon>Bacteria</taxon>
        <taxon>Pseudomonadati</taxon>
        <taxon>Pseudomonadota</taxon>
        <taxon>Betaproteobacteria</taxon>
        <taxon>Nitrosomonadales</taxon>
        <taxon>Nitrosomonadaceae</taxon>
        <taxon>Nitrosomonas</taxon>
    </lineage>
</organism>
<keyword evidence="2" id="KW-1185">Reference proteome</keyword>
<dbReference type="InterPro" id="IPR010144">
    <property type="entry name" value="CRISPR-assoc_prot_Csd1-typ"/>
</dbReference>
<reference evidence="2" key="1">
    <citation type="submission" date="2016-10" db="EMBL/GenBank/DDBJ databases">
        <authorList>
            <person name="Varghese N."/>
            <person name="Submissions S."/>
        </authorList>
    </citation>
    <scope>NUCLEOTIDE SEQUENCE [LARGE SCALE GENOMIC DNA]</scope>
    <source>
        <strain evidence="2">Nm10</strain>
    </source>
</reference>
<dbReference type="AlphaFoldDB" id="A0A1H2G2H3"/>
<evidence type="ECO:0000313" key="1">
    <source>
        <dbReference type="EMBL" id="SDU13468.1"/>
    </source>
</evidence>